<name>A0ABU9D8X0_9PROT</name>
<protein>
    <submittedName>
        <fullName evidence="9">FtsX-like permease family protein</fullName>
    </submittedName>
</protein>
<feature type="transmembrane region" description="Helical" evidence="6">
    <location>
        <begin position="281"/>
        <end position="300"/>
    </location>
</feature>
<evidence type="ECO:0000259" key="8">
    <source>
        <dbReference type="Pfam" id="PF12704"/>
    </source>
</evidence>
<dbReference type="InterPro" id="IPR003838">
    <property type="entry name" value="ABC3_permease_C"/>
</dbReference>
<feature type="transmembrane region" description="Helical" evidence="6">
    <location>
        <begin position="390"/>
        <end position="412"/>
    </location>
</feature>
<feature type="transmembrane region" description="Helical" evidence="6">
    <location>
        <begin position="22"/>
        <end position="42"/>
    </location>
</feature>
<proteinExistence type="predicted"/>
<gene>
    <name evidence="9" type="ORF">WOB96_05955</name>
</gene>
<dbReference type="RefSeq" id="WP_341370365.1">
    <property type="nucleotide sequence ID" value="NZ_JBBPCO010000004.1"/>
</dbReference>
<evidence type="ECO:0000256" key="4">
    <source>
        <dbReference type="ARBA" id="ARBA00022989"/>
    </source>
</evidence>
<feature type="transmembrane region" description="Helical" evidence="6">
    <location>
        <begin position="418"/>
        <end position="441"/>
    </location>
</feature>
<dbReference type="Proteomes" id="UP001446205">
    <property type="component" value="Unassembled WGS sequence"/>
</dbReference>
<evidence type="ECO:0000256" key="1">
    <source>
        <dbReference type="ARBA" id="ARBA00004651"/>
    </source>
</evidence>
<comment type="subcellular location">
    <subcellularLocation>
        <location evidence="1">Cell membrane</location>
        <topology evidence="1">Multi-pass membrane protein</topology>
    </subcellularLocation>
</comment>
<feature type="transmembrane region" description="Helical" evidence="6">
    <location>
        <begin position="470"/>
        <end position="489"/>
    </location>
</feature>
<comment type="caution">
    <text evidence="9">The sequence shown here is derived from an EMBL/GenBank/DDBJ whole genome shotgun (WGS) entry which is preliminary data.</text>
</comment>
<organism evidence="9 10">
    <name type="scientific">Thermithiobacillus plumbiphilus</name>
    <dbReference type="NCBI Taxonomy" id="1729899"/>
    <lineage>
        <taxon>Bacteria</taxon>
        <taxon>Pseudomonadati</taxon>
        <taxon>Pseudomonadota</taxon>
        <taxon>Acidithiobacillia</taxon>
        <taxon>Acidithiobacillales</taxon>
        <taxon>Thermithiobacillaceae</taxon>
        <taxon>Thermithiobacillus</taxon>
    </lineage>
</organism>
<feature type="domain" description="MacB-like periplasmic core" evidence="8">
    <location>
        <begin position="26"/>
        <end position="195"/>
    </location>
</feature>
<evidence type="ECO:0000256" key="6">
    <source>
        <dbReference type="SAM" id="Phobius"/>
    </source>
</evidence>
<keyword evidence="4 6" id="KW-1133">Transmembrane helix</keyword>
<keyword evidence="2" id="KW-1003">Cell membrane</keyword>
<feature type="transmembrane region" description="Helical" evidence="6">
    <location>
        <begin position="307"/>
        <end position="329"/>
    </location>
</feature>
<evidence type="ECO:0000259" key="7">
    <source>
        <dbReference type="Pfam" id="PF02687"/>
    </source>
</evidence>
<evidence type="ECO:0000256" key="5">
    <source>
        <dbReference type="ARBA" id="ARBA00023136"/>
    </source>
</evidence>
<dbReference type="PANTHER" id="PTHR30287">
    <property type="entry name" value="MEMBRANE COMPONENT OF PREDICTED ABC SUPERFAMILY METABOLITE UPTAKE TRANSPORTER"/>
    <property type="match status" value="1"/>
</dbReference>
<keyword evidence="3 6" id="KW-0812">Transmembrane</keyword>
<accession>A0ABU9D8X0</accession>
<feature type="transmembrane region" description="Helical" evidence="6">
    <location>
        <begin position="349"/>
        <end position="369"/>
    </location>
</feature>
<reference evidence="9 10" key="1">
    <citation type="submission" date="2024-04" db="EMBL/GenBank/DDBJ databases">
        <authorList>
            <person name="Abashina T."/>
            <person name="Shaikin A."/>
        </authorList>
    </citation>
    <scope>NUCLEOTIDE SEQUENCE [LARGE SCALE GENOMIC DNA]</scope>
    <source>
        <strain evidence="9 10">AAFK</strain>
    </source>
</reference>
<keyword evidence="10" id="KW-1185">Reference proteome</keyword>
<dbReference type="Pfam" id="PF12704">
    <property type="entry name" value="MacB_PCD"/>
    <property type="match status" value="1"/>
</dbReference>
<dbReference type="InterPro" id="IPR038766">
    <property type="entry name" value="Membrane_comp_ABC_pdt"/>
</dbReference>
<feature type="domain" description="ABC3 transporter permease C-terminal" evidence="7">
    <location>
        <begin position="710"/>
        <end position="824"/>
    </location>
</feature>
<dbReference type="Pfam" id="PF02687">
    <property type="entry name" value="FtsX"/>
    <property type="match status" value="2"/>
</dbReference>
<dbReference type="InterPro" id="IPR025857">
    <property type="entry name" value="MacB_PCD"/>
</dbReference>
<evidence type="ECO:0000256" key="2">
    <source>
        <dbReference type="ARBA" id="ARBA00022475"/>
    </source>
</evidence>
<feature type="domain" description="ABC3 transporter permease C-terminal" evidence="7">
    <location>
        <begin position="258"/>
        <end position="375"/>
    </location>
</feature>
<feature type="transmembrane region" description="Helical" evidence="6">
    <location>
        <begin position="794"/>
        <end position="816"/>
    </location>
</feature>
<sequence length="829" mass="89549">MSSPALSLRLALRQLRSGWRDLLGLVLALAIGVAALVAVSAFTDRVARGLARDAGALLGADLVLSAGRPLAPEFADRARQLGLQSVRTVDFPSMVLVGERDRLTEVKAVSPGFPLRGRLQVRDAAGRALTGIPAPGTVWVEPDLLNQLRLSLGDGIELGDRRMRLAGVIINEPSRGGGIFTLGPRVMLNLQDLASTGLLGFGSRARYRLLLAGPPQALEGFRSFVQPRLERDMRLEDVQSARPELRITLSRAQNFLGLAALTALLLSGIAIATTVRSFVSHRLDAVAILRCLGASTGWILSTFLLQILLLGVLGGLAGVALGYLFQAVLPQLLAGLLEVSLPVPGLRPGLIGLLTGLASVIIFALPPLLRMRRVPALRVLRRDLESSGRLDLPSLVVYSLSATLLAGLVLWQAGDLRLGLYVLAGMLATLLLLAIAGRLLLRLILSLRLLGGIGARFGLANLARPGNQSVAQMLAFGVALLALLSISVVQRDLLAAWSHRVPADAPNRFVINLMPDQVRAFGDYFREHDLPAPKAYPMVRARLIAIDGRPVSQMHFKDQRAEGLAKREFNLSSALRPQADNVITAGRWWGPQDRQRLWLSVEEGLANTLGLRLGDTMTYDVAGQSFTAKVVNLRRVNWDSFHVNFFVVMPPGYLDRMPSTYVSSFYLPPEKENFSAGLVARFPNASVLDVEAIVHQVQDILGRVSQVVGFVFLFSLAAGVVVLFAAIQSSQWQRRRDAALLRTLGAKSAHLRLASFTEFAAIGFASGLIAALGATLLTAILSREVFDLPFSLNPWIWLLGPALGALGIGLMGLWALRRVIATPPLQILR</sequence>
<feature type="transmembrane region" description="Helical" evidence="6">
    <location>
        <begin position="255"/>
        <end position="275"/>
    </location>
</feature>
<feature type="transmembrane region" description="Helical" evidence="6">
    <location>
        <begin position="707"/>
        <end position="727"/>
    </location>
</feature>
<evidence type="ECO:0000313" key="9">
    <source>
        <dbReference type="EMBL" id="MEK8089307.1"/>
    </source>
</evidence>
<feature type="transmembrane region" description="Helical" evidence="6">
    <location>
        <begin position="759"/>
        <end position="782"/>
    </location>
</feature>
<evidence type="ECO:0000256" key="3">
    <source>
        <dbReference type="ARBA" id="ARBA00022692"/>
    </source>
</evidence>
<dbReference type="PANTHER" id="PTHR30287:SF1">
    <property type="entry name" value="INNER MEMBRANE PROTEIN"/>
    <property type="match status" value="1"/>
</dbReference>
<dbReference type="EMBL" id="JBBPCO010000004">
    <property type="protein sequence ID" value="MEK8089307.1"/>
    <property type="molecule type" value="Genomic_DNA"/>
</dbReference>
<keyword evidence="5 6" id="KW-0472">Membrane</keyword>
<evidence type="ECO:0000313" key="10">
    <source>
        <dbReference type="Proteomes" id="UP001446205"/>
    </source>
</evidence>